<organism evidence="2 3">
    <name type="scientific">Bursaphelenchus okinawaensis</name>
    <dbReference type="NCBI Taxonomy" id="465554"/>
    <lineage>
        <taxon>Eukaryota</taxon>
        <taxon>Metazoa</taxon>
        <taxon>Ecdysozoa</taxon>
        <taxon>Nematoda</taxon>
        <taxon>Chromadorea</taxon>
        <taxon>Rhabditida</taxon>
        <taxon>Tylenchina</taxon>
        <taxon>Tylenchomorpha</taxon>
        <taxon>Aphelenchoidea</taxon>
        <taxon>Aphelenchoididae</taxon>
        <taxon>Bursaphelenchus</taxon>
    </lineage>
</organism>
<dbReference type="EMBL" id="CAJFDH010000006">
    <property type="protein sequence ID" value="CAD5230483.1"/>
    <property type="molecule type" value="Genomic_DNA"/>
</dbReference>
<evidence type="ECO:0000313" key="3">
    <source>
        <dbReference type="Proteomes" id="UP000614601"/>
    </source>
</evidence>
<evidence type="ECO:0000256" key="1">
    <source>
        <dbReference type="SAM" id="MobiDB-lite"/>
    </source>
</evidence>
<comment type="caution">
    <text evidence="2">The sequence shown here is derived from an EMBL/GenBank/DDBJ whole genome shotgun (WGS) entry which is preliminary data.</text>
</comment>
<gene>
    <name evidence="2" type="ORF">BOKJ2_LOCUS14158</name>
</gene>
<feature type="region of interest" description="Disordered" evidence="1">
    <location>
        <begin position="16"/>
        <end position="43"/>
    </location>
</feature>
<proteinExistence type="predicted"/>
<name>A0A811LTW6_9BILA</name>
<dbReference type="Proteomes" id="UP000783686">
    <property type="component" value="Unassembled WGS sequence"/>
</dbReference>
<dbReference type="Proteomes" id="UP000614601">
    <property type="component" value="Unassembled WGS sequence"/>
</dbReference>
<dbReference type="AlphaFoldDB" id="A0A811LTW6"/>
<keyword evidence="3" id="KW-1185">Reference proteome</keyword>
<evidence type="ECO:0000313" key="2">
    <source>
        <dbReference type="EMBL" id="CAD5230483.1"/>
    </source>
</evidence>
<protein>
    <submittedName>
        <fullName evidence="2">Uncharacterized protein</fullName>
    </submittedName>
</protein>
<reference evidence="2" key="1">
    <citation type="submission" date="2020-09" db="EMBL/GenBank/DDBJ databases">
        <authorList>
            <person name="Kikuchi T."/>
        </authorList>
    </citation>
    <scope>NUCLEOTIDE SEQUENCE</scope>
    <source>
        <strain evidence="2">SH1</strain>
    </source>
</reference>
<accession>A0A811LTW6</accession>
<feature type="compositionally biased region" description="Low complexity" evidence="1">
    <location>
        <begin position="16"/>
        <end position="27"/>
    </location>
</feature>
<sequence length="356" mass="40923">MGCNLSSKAARTSAVARQSAAARQSTVGQDDSGPETISSEEEDTDDYVDNITSLCVQKININMYSATTALMVEGYTNDLITIEIRDRYDVIIEHLTQCYKKTIPFTLQICIYDVCVWTTSLLNVMADFFLRTLPAMNVMIHFASSGSKYIPFINFYRKLHPIVEHLSVNNSTILRFFMDLQRKSLMLNWTLNRNWFPLNYIEVNEVIFMNFSLLKVLCQQDIVMPQVCSAAFLKHRCETADVKLILENACSVFPSIKKLELEYEVHVTEKNEPIRNHQLFIQTRNVLDSFESILDWNQGKLNIFITSKVTYNGLVNEDLARKMSEYIGYEWSYDGEVGLDVSMANVDLMMIVQHNK</sequence>
<dbReference type="EMBL" id="CAJFCW020000006">
    <property type="protein sequence ID" value="CAG9127777.1"/>
    <property type="molecule type" value="Genomic_DNA"/>
</dbReference>